<gene>
    <name evidence="7" type="ORF">AUF17_21320</name>
</gene>
<evidence type="ECO:0000256" key="2">
    <source>
        <dbReference type="ARBA" id="ARBA00022475"/>
    </source>
</evidence>
<reference evidence="7 8" key="1">
    <citation type="submission" date="2017-10" db="EMBL/GenBank/DDBJ databases">
        <title>FDA dAtabase for Regulatory Grade micrObial Sequences (FDA-ARGOS): Supporting development and validation of Infectious Disease Dx tests.</title>
        <authorList>
            <person name="Campos J."/>
            <person name="Goldberg B."/>
            <person name="Tallon L.J."/>
            <person name="Sadzewicz L."/>
            <person name="Sengamalay N."/>
            <person name="Ott S."/>
            <person name="Godinez A."/>
            <person name="Nagaraj S."/>
            <person name="Vyas G."/>
            <person name="Aluvathingal J."/>
            <person name="Nadendla S."/>
            <person name="Geyer C."/>
            <person name="Nandy P."/>
            <person name="Hobson J."/>
            <person name="Sichtig H."/>
        </authorList>
    </citation>
    <scope>NUCLEOTIDE SEQUENCE [LARGE SCALE GENOMIC DNA]</scope>
    <source>
        <strain evidence="7 8">FDAARGOS_185</strain>
    </source>
</reference>
<dbReference type="PANTHER" id="PTHR30287">
    <property type="entry name" value="MEMBRANE COMPONENT OF PREDICTED ABC SUPERFAMILY METABOLITE UPTAKE TRANSPORTER"/>
    <property type="match status" value="1"/>
</dbReference>
<sequence length="750" mass="85763">MVRKTFRDLRKNWISFLSVFLMSFICLFIFTGIFHLSQQMDATGKQFSKNSHLADSALTITSFSNPKEQQTKKLTNVSQVTRRSIGYYQNNHFSLSILTFNHSSISKPQVIRGAKLSQRTGIWLDEDFFQANNYQLGDDFSIEKQQYKILGTIRQPEFIYHTENEDQPLPNHKKSGYAYLSEQSFNHLQIIPTRQLLLKTTGDNNTPWLENELSDIWGNNYQQLNQTHDGTGLSIFFDRVTQIQRLAFLFSSLFLLLTLITVEATMRRFVKQQQLQIAVLKAQGFSRWTILFHYLSFGVIVTLLGSSIGCCLGPKLLSPVLLSAIGNQFSVPDWLEVQTTLGYAGIALITLLSILITLIPVLPLVRQLPAFIMQKQSNQRFKRVWLEQTNVWSYLPFSLQWTLRDIQRNIRRAVLGVFGALGCMLLLIAAFGIKDSINFSLDSVFNDTYHYEEKVSFKKPLTVQERKSTVQSLSTDYQWLEKQSVKLLNDSKEQTVQATIVSNGNQLNLPEVDLKDLTGNQVFLSEALAKRLNIQAKATIYIKLQQQIIPVFIKRLIPISSPQGLFFSQKTWENLQQPFEPQSLLLPKNKTVIESPLITSRNEKLQQFKDSQKLIDGILMIVSLLILAALTLGITIMMNCHLLIFSERFIEFATLKVLGFTKQEILSLSFLETSLLTLLGWLLGVPAGRLFLNAYVAMVSTDQQQYLPHITFQSMMIASLVLFICMLLVQLYLNRRINRIDFATALKPAE</sequence>
<evidence type="ECO:0000256" key="4">
    <source>
        <dbReference type="ARBA" id="ARBA00022989"/>
    </source>
</evidence>
<keyword evidence="3" id="KW-0812">Transmembrane</keyword>
<keyword evidence="5" id="KW-0472">Membrane</keyword>
<name>A0A4P8KCL5_ENTAV</name>
<keyword evidence="2" id="KW-1003">Cell membrane</keyword>
<feature type="domain" description="ABC3 transporter permease C-terminal" evidence="6">
    <location>
        <begin position="249"/>
        <end position="366"/>
    </location>
</feature>
<dbReference type="Proteomes" id="UP000316316">
    <property type="component" value="Unassembled WGS sequence"/>
</dbReference>
<evidence type="ECO:0000256" key="5">
    <source>
        <dbReference type="ARBA" id="ARBA00023136"/>
    </source>
</evidence>
<evidence type="ECO:0000256" key="3">
    <source>
        <dbReference type="ARBA" id="ARBA00022692"/>
    </source>
</evidence>
<dbReference type="GO" id="GO:0005886">
    <property type="term" value="C:plasma membrane"/>
    <property type="evidence" value="ECO:0007669"/>
    <property type="project" value="UniProtKB-SubCell"/>
</dbReference>
<protein>
    <submittedName>
        <fullName evidence="7">ABC transporter permease</fullName>
    </submittedName>
</protein>
<dbReference type="EMBL" id="PDXQ01000002">
    <property type="protein sequence ID" value="TRZ29223.1"/>
    <property type="molecule type" value="Genomic_DNA"/>
</dbReference>
<evidence type="ECO:0000259" key="6">
    <source>
        <dbReference type="Pfam" id="PF02687"/>
    </source>
</evidence>
<accession>A0A4P8KCL5</accession>
<feature type="domain" description="ABC3 transporter permease C-terminal" evidence="6">
    <location>
        <begin position="624"/>
        <end position="740"/>
    </location>
</feature>
<evidence type="ECO:0000313" key="7">
    <source>
        <dbReference type="EMBL" id="TRZ29223.1"/>
    </source>
</evidence>
<evidence type="ECO:0000313" key="8">
    <source>
        <dbReference type="Proteomes" id="UP000316316"/>
    </source>
</evidence>
<comment type="caution">
    <text evidence="7">The sequence shown here is derived from an EMBL/GenBank/DDBJ whole genome shotgun (WGS) entry which is preliminary data.</text>
</comment>
<keyword evidence="4" id="KW-1133">Transmembrane helix</keyword>
<dbReference type="AlphaFoldDB" id="A0A4P8KCL5"/>
<dbReference type="Pfam" id="PF02687">
    <property type="entry name" value="FtsX"/>
    <property type="match status" value="2"/>
</dbReference>
<evidence type="ECO:0000256" key="1">
    <source>
        <dbReference type="ARBA" id="ARBA00004651"/>
    </source>
</evidence>
<comment type="subcellular location">
    <subcellularLocation>
        <location evidence="1">Cell membrane</location>
        <topology evidence="1">Multi-pass membrane protein</topology>
    </subcellularLocation>
</comment>
<proteinExistence type="predicted"/>
<dbReference type="PANTHER" id="PTHR30287:SF2">
    <property type="entry name" value="BLL1001 PROTEIN"/>
    <property type="match status" value="1"/>
</dbReference>
<dbReference type="InterPro" id="IPR003838">
    <property type="entry name" value="ABC3_permease_C"/>
</dbReference>
<organism evidence="7 8">
    <name type="scientific">Enterococcus avium</name>
    <name type="common">Streptococcus avium</name>
    <dbReference type="NCBI Taxonomy" id="33945"/>
    <lineage>
        <taxon>Bacteria</taxon>
        <taxon>Bacillati</taxon>
        <taxon>Bacillota</taxon>
        <taxon>Bacilli</taxon>
        <taxon>Lactobacillales</taxon>
        <taxon>Enterococcaceae</taxon>
        <taxon>Enterococcus</taxon>
    </lineage>
</organism>
<dbReference type="RefSeq" id="WP_016178288.1">
    <property type="nucleotide sequence ID" value="NZ_CAAKOC010000229.1"/>
</dbReference>
<dbReference type="InterPro" id="IPR038766">
    <property type="entry name" value="Membrane_comp_ABC_pdt"/>
</dbReference>